<evidence type="ECO:0000259" key="1">
    <source>
        <dbReference type="Pfam" id="PF03358"/>
    </source>
</evidence>
<dbReference type="Gene3D" id="3.40.50.360">
    <property type="match status" value="1"/>
</dbReference>
<dbReference type="InterPro" id="IPR029039">
    <property type="entry name" value="Flavoprotein-like_sf"/>
</dbReference>
<accession>A0A1Y6BB16</accession>
<sequence>MTETYRLLAVSGSLRRDSYNTIVARSLAEKAPSGVSIEVLTLNELPVYNADDDGEAAPAAAKALRGKIAAADGLIVVSPEYNYGIPGAVKNALDWASRPGFNSVLKDKPSLIMTVSQGATGGARAHAQIRETLAACLSRVVVRPQVTIAQVAGKVENGKLVDQAVVDFALAAIADLCREVRRMRAEVS</sequence>
<proteinExistence type="predicted"/>
<evidence type="ECO:0000313" key="3">
    <source>
        <dbReference type="Proteomes" id="UP000192917"/>
    </source>
</evidence>
<dbReference type="SUPFAM" id="SSF52218">
    <property type="entry name" value="Flavoproteins"/>
    <property type="match status" value="1"/>
</dbReference>
<dbReference type="PANTHER" id="PTHR30543">
    <property type="entry name" value="CHROMATE REDUCTASE"/>
    <property type="match status" value="1"/>
</dbReference>
<dbReference type="InterPro" id="IPR050712">
    <property type="entry name" value="NAD(P)H-dep_reductase"/>
</dbReference>
<dbReference type="STRING" id="560819.SAMN05428998_10333"/>
<name>A0A1Y6BB16_9PROT</name>
<gene>
    <name evidence="2" type="ORF">SAMN05428998_10333</name>
</gene>
<dbReference type="GO" id="GO:0005829">
    <property type="term" value="C:cytosol"/>
    <property type="evidence" value="ECO:0007669"/>
    <property type="project" value="TreeGrafter"/>
</dbReference>
<dbReference type="InterPro" id="IPR005025">
    <property type="entry name" value="FMN_Rdtase-like_dom"/>
</dbReference>
<dbReference type="EMBL" id="FWZX01000003">
    <property type="protein sequence ID" value="SMF02216.1"/>
    <property type="molecule type" value="Genomic_DNA"/>
</dbReference>
<dbReference type="Proteomes" id="UP000192917">
    <property type="component" value="Unassembled WGS sequence"/>
</dbReference>
<feature type="domain" description="NADPH-dependent FMN reductase-like" evidence="1">
    <location>
        <begin position="6"/>
        <end position="151"/>
    </location>
</feature>
<dbReference type="RefSeq" id="WP_085121489.1">
    <property type="nucleotide sequence ID" value="NZ_FWZX01000003.1"/>
</dbReference>
<dbReference type="AlphaFoldDB" id="A0A1Y6BB16"/>
<protein>
    <submittedName>
        <fullName evidence="2">Chromate reductase</fullName>
    </submittedName>
</protein>
<organism evidence="2 3">
    <name type="scientific">Tistlia consotensis USBA 355</name>
    <dbReference type="NCBI Taxonomy" id="560819"/>
    <lineage>
        <taxon>Bacteria</taxon>
        <taxon>Pseudomonadati</taxon>
        <taxon>Pseudomonadota</taxon>
        <taxon>Alphaproteobacteria</taxon>
        <taxon>Rhodospirillales</taxon>
        <taxon>Rhodovibrionaceae</taxon>
        <taxon>Tistlia</taxon>
    </lineage>
</organism>
<dbReference type="GO" id="GO:0016491">
    <property type="term" value="F:oxidoreductase activity"/>
    <property type="evidence" value="ECO:0007669"/>
    <property type="project" value="InterPro"/>
</dbReference>
<dbReference type="PANTHER" id="PTHR30543:SF21">
    <property type="entry name" value="NAD(P)H-DEPENDENT FMN REDUCTASE LOT6"/>
    <property type="match status" value="1"/>
</dbReference>
<evidence type="ECO:0000313" key="2">
    <source>
        <dbReference type="EMBL" id="SMF02216.1"/>
    </source>
</evidence>
<dbReference type="Pfam" id="PF03358">
    <property type="entry name" value="FMN_red"/>
    <property type="match status" value="1"/>
</dbReference>
<reference evidence="2 3" key="1">
    <citation type="submission" date="2017-04" db="EMBL/GenBank/DDBJ databases">
        <authorList>
            <person name="Afonso C.L."/>
            <person name="Miller P.J."/>
            <person name="Scott M.A."/>
            <person name="Spackman E."/>
            <person name="Goraichik I."/>
            <person name="Dimitrov K.M."/>
            <person name="Suarez D.L."/>
            <person name="Swayne D.E."/>
        </authorList>
    </citation>
    <scope>NUCLEOTIDE SEQUENCE [LARGE SCALE GENOMIC DNA]</scope>
    <source>
        <strain evidence="2 3">USBA 355</strain>
    </source>
</reference>
<keyword evidence="3" id="KW-1185">Reference proteome</keyword>
<dbReference type="GO" id="GO:0010181">
    <property type="term" value="F:FMN binding"/>
    <property type="evidence" value="ECO:0007669"/>
    <property type="project" value="TreeGrafter"/>
</dbReference>